<dbReference type="Proteomes" id="UP001139012">
    <property type="component" value="Unassembled WGS sequence"/>
</dbReference>
<organism evidence="2 5">
    <name type="scientific">Bradyrhizobium zhengyangense</name>
    <dbReference type="NCBI Taxonomy" id="2911009"/>
    <lineage>
        <taxon>Bacteria</taxon>
        <taxon>Pseudomonadati</taxon>
        <taxon>Pseudomonadota</taxon>
        <taxon>Alphaproteobacteria</taxon>
        <taxon>Hyphomicrobiales</taxon>
        <taxon>Nitrobacteraceae</taxon>
        <taxon>Bradyrhizobium</taxon>
    </lineage>
</organism>
<dbReference type="Gene3D" id="2.40.50.320">
    <property type="entry name" value="Copper binding periplasmic protein CusF"/>
    <property type="match status" value="1"/>
</dbReference>
<evidence type="ECO:0000313" key="2">
    <source>
        <dbReference type="EMBL" id="MCG2631043.1"/>
    </source>
</evidence>
<name>A0A9X1RH32_9BRAD</name>
<dbReference type="AlphaFoldDB" id="A0A9X1RH32"/>
<dbReference type="InterPro" id="IPR042230">
    <property type="entry name" value="CusF_sf"/>
</dbReference>
<evidence type="ECO:0000313" key="3">
    <source>
        <dbReference type="EMBL" id="MCG2671223.1"/>
    </source>
</evidence>
<gene>
    <name evidence="3" type="ORF">L6637_30150</name>
    <name evidence="2" type="ORF">L6654_30875</name>
</gene>
<dbReference type="Pfam" id="PF11604">
    <property type="entry name" value="CusF_Ec"/>
    <property type="match status" value="1"/>
</dbReference>
<evidence type="ECO:0000256" key="1">
    <source>
        <dbReference type="SAM" id="SignalP"/>
    </source>
</evidence>
<comment type="caution">
    <text evidence="2">The sequence shown here is derived from an EMBL/GenBank/DDBJ whole genome shotgun (WGS) entry which is preliminary data.</text>
</comment>
<protein>
    <submittedName>
        <fullName evidence="2">Copper-binding protein</fullName>
    </submittedName>
</protein>
<dbReference type="RefSeq" id="WP_237865172.1">
    <property type="nucleotide sequence ID" value="NZ_JAKLTY010000025.1"/>
</dbReference>
<feature type="chain" id="PRO_5040920321" evidence="1">
    <location>
        <begin position="27"/>
        <end position="100"/>
    </location>
</feature>
<dbReference type="EMBL" id="JAKLUA010000013">
    <property type="protein sequence ID" value="MCG2671223.1"/>
    <property type="molecule type" value="Genomic_DNA"/>
</dbReference>
<dbReference type="EMBL" id="JAKLTY010000025">
    <property type="protein sequence ID" value="MCG2631043.1"/>
    <property type="molecule type" value="Genomic_DNA"/>
</dbReference>
<proteinExistence type="predicted"/>
<evidence type="ECO:0000313" key="4">
    <source>
        <dbReference type="Proteomes" id="UP001139012"/>
    </source>
</evidence>
<keyword evidence="4" id="KW-1185">Reference proteome</keyword>
<keyword evidence="1" id="KW-0732">Signal</keyword>
<reference evidence="2" key="1">
    <citation type="submission" date="2022-01" db="EMBL/GenBank/DDBJ databases">
        <title>Genome sequnece data of strain Bradyrhizobium sp. nov.</title>
        <authorList>
            <person name="Zhang J."/>
        </authorList>
    </citation>
    <scope>NUCLEOTIDE SEQUENCE</scope>
    <source>
        <strain evidence="3">WYCCWR 12774</strain>
        <strain evidence="2">WYCCWR 13023</strain>
    </source>
</reference>
<evidence type="ECO:0000313" key="5">
    <source>
        <dbReference type="Proteomes" id="UP001139054"/>
    </source>
</evidence>
<sequence length="100" mass="10592">MKPIIRITTAALALTLGLTISALAQAASISGEVKKIDEGAGKITLKHGPAKSLGMDEPMTMVYRVKDPGMLKQVKVGDKVTFEAEEAPSGYMVTSMQKAK</sequence>
<accession>A0A9X1RH32</accession>
<dbReference type="InterPro" id="IPR021647">
    <property type="entry name" value="CusF_Ec"/>
</dbReference>
<feature type="signal peptide" evidence="1">
    <location>
        <begin position="1"/>
        <end position="26"/>
    </location>
</feature>
<dbReference type="Proteomes" id="UP001139054">
    <property type="component" value="Unassembled WGS sequence"/>
</dbReference>